<reference evidence="1 2" key="1">
    <citation type="journal article" date="2018" name="Vet. Microbiol.">
        <title>Clonal diversity and geographic distribution of methicillin-resistant Staphylococcus pseudintermedius from Australian animals: Discovery of novel sequence types.</title>
        <authorList>
            <person name="Worthing K.A."/>
            <person name="Abraham S."/>
            <person name="Coombs G.W."/>
            <person name="Pang S."/>
            <person name="Saputra S."/>
            <person name="Jordan D."/>
            <person name="Trott D.J."/>
            <person name="Norris J.M."/>
        </authorList>
    </citation>
    <scope>NUCLEOTIDE SEQUENCE [LARGE SCALE GENOMIC DNA]</scope>
    <source>
        <strain evidence="1 2">ST71 3</strain>
    </source>
</reference>
<dbReference type="AlphaFoldDB" id="A0A317Z7B7"/>
<gene>
    <name evidence="1" type="ORF">DD924_10025</name>
</gene>
<feature type="non-terminal residue" evidence="1">
    <location>
        <position position="1"/>
    </location>
</feature>
<sequence length="29" mass="3333">IQDYGYSCSIANIQTLESMVTKILEERVQ</sequence>
<protein>
    <submittedName>
        <fullName evidence="1">Uroporphyrinogen III synthase</fullName>
    </submittedName>
</protein>
<dbReference type="EMBL" id="QEIV01000943">
    <property type="protein sequence ID" value="PWZ98091.1"/>
    <property type="molecule type" value="Genomic_DNA"/>
</dbReference>
<proteinExistence type="predicted"/>
<evidence type="ECO:0000313" key="2">
    <source>
        <dbReference type="Proteomes" id="UP000246351"/>
    </source>
</evidence>
<organism evidence="1 2">
    <name type="scientific">Staphylococcus pseudintermedius</name>
    <dbReference type="NCBI Taxonomy" id="283734"/>
    <lineage>
        <taxon>Bacteria</taxon>
        <taxon>Bacillati</taxon>
        <taxon>Bacillota</taxon>
        <taxon>Bacilli</taxon>
        <taxon>Bacillales</taxon>
        <taxon>Staphylococcaceae</taxon>
        <taxon>Staphylococcus</taxon>
        <taxon>Staphylococcus intermedius group</taxon>
    </lineage>
</organism>
<comment type="caution">
    <text evidence="1">The sequence shown here is derived from an EMBL/GenBank/DDBJ whole genome shotgun (WGS) entry which is preliminary data.</text>
</comment>
<name>A0A317Z7B7_STAPS</name>
<accession>A0A317Z7B7</accession>
<dbReference type="Proteomes" id="UP000246351">
    <property type="component" value="Unassembled WGS sequence"/>
</dbReference>
<evidence type="ECO:0000313" key="1">
    <source>
        <dbReference type="EMBL" id="PWZ98091.1"/>
    </source>
</evidence>